<reference evidence="6" key="1">
    <citation type="submission" date="2019-08" db="EMBL/GenBank/DDBJ databases">
        <title>Reference gene set and small RNA set construction with multiple tissues from Davidia involucrata Baill.</title>
        <authorList>
            <person name="Yang H."/>
            <person name="Zhou C."/>
            <person name="Li G."/>
            <person name="Wang J."/>
            <person name="Gao P."/>
            <person name="Wang M."/>
            <person name="Wang R."/>
            <person name="Zhao Y."/>
        </authorList>
    </citation>
    <scope>NUCLEOTIDE SEQUENCE</scope>
    <source>
        <tissue evidence="6">Mixed with DoveR01_LX</tissue>
    </source>
</reference>
<dbReference type="GO" id="GO:0033818">
    <property type="term" value="F:beta-ketoacyl-acyl-carrier-protein synthase III activity"/>
    <property type="evidence" value="ECO:0007669"/>
    <property type="project" value="UniProtKB-EC"/>
</dbReference>
<dbReference type="EC" id="2.3.1.180" evidence="6"/>
<dbReference type="SUPFAM" id="SSF53901">
    <property type="entry name" value="Thiolase-like"/>
    <property type="match status" value="1"/>
</dbReference>
<evidence type="ECO:0000256" key="3">
    <source>
        <dbReference type="ARBA" id="ARBA00022832"/>
    </source>
</evidence>
<protein>
    <submittedName>
        <fullName evidence="6">Putative ketoacyl-ACP synthase III</fullName>
        <ecNumber evidence="6">2.3.1.180</ecNumber>
    </submittedName>
</protein>
<dbReference type="PANTHER" id="PTHR43091">
    <property type="entry name" value="3-OXOACYL-[ACYL-CARRIER-PROTEIN] SYNTHASE"/>
    <property type="match status" value="1"/>
</dbReference>
<keyword evidence="3" id="KW-0276">Fatty acid metabolism</keyword>
<evidence type="ECO:0000256" key="2">
    <source>
        <dbReference type="ARBA" id="ARBA00022516"/>
    </source>
</evidence>
<keyword evidence="4" id="KW-0443">Lipid metabolism</keyword>
<dbReference type="Gene3D" id="3.40.47.10">
    <property type="match status" value="1"/>
</dbReference>
<dbReference type="GO" id="GO:0009507">
    <property type="term" value="C:chloroplast"/>
    <property type="evidence" value="ECO:0007669"/>
    <property type="project" value="TreeGrafter"/>
</dbReference>
<proteinExistence type="inferred from homology"/>
<dbReference type="GO" id="GO:0006633">
    <property type="term" value="P:fatty acid biosynthetic process"/>
    <property type="evidence" value="ECO:0007669"/>
    <property type="project" value="UniProtKB-KW"/>
</dbReference>
<gene>
    <name evidence="6" type="ORF">Din_035070</name>
</gene>
<name>A0A5B7B9K8_DAVIN</name>
<keyword evidence="6" id="KW-0808">Transferase</keyword>
<sequence length="204" mass="21542">MANASGLFSPTGPSLGRKIPQPIGIYRSGFCSPEGISKRVFCSSTSEGAEKLGSGVSPSKSRVPRIINKGCKLVGCGSAIPKFRVSNDDLAKFVETSDEWISVRTGIRERLILTGKESLTALAAEAGKRALQMAGVDPDDVDLVLLCTSTPDDLFGCKRYPSILEATKILRFSQLEKLGSKLRWVAGAGDDEDGSATADGEEGG</sequence>
<evidence type="ECO:0000313" key="6">
    <source>
        <dbReference type="EMBL" id="MPA65629.1"/>
    </source>
</evidence>
<comment type="similarity">
    <text evidence="1">Belongs to the thiolase-like superfamily. FabH family.</text>
</comment>
<accession>A0A5B7B9K8</accession>
<keyword evidence="5" id="KW-0275">Fatty acid biosynthesis</keyword>
<evidence type="ECO:0000256" key="1">
    <source>
        <dbReference type="ARBA" id="ARBA00008642"/>
    </source>
</evidence>
<dbReference type="InterPro" id="IPR016039">
    <property type="entry name" value="Thiolase-like"/>
</dbReference>
<dbReference type="AlphaFoldDB" id="A0A5B7B9K8"/>
<keyword evidence="6" id="KW-0012">Acyltransferase</keyword>
<evidence type="ECO:0000256" key="5">
    <source>
        <dbReference type="ARBA" id="ARBA00023160"/>
    </source>
</evidence>
<dbReference type="EMBL" id="GHES01035070">
    <property type="protein sequence ID" value="MPA65629.1"/>
    <property type="molecule type" value="Transcribed_RNA"/>
</dbReference>
<dbReference type="PANTHER" id="PTHR43091:SF1">
    <property type="entry name" value="BETA-KETOACYL-[ACYL-CARRIER-PROTEIN] SYNTHASE III, CHLOROPLASTIC"/>
    <property type="match status" value="1"/>
</dbReference>
<keyword evidence="2" id="KW-0444">Lipid biosynthesis</keyword>
<evidence type="ECO:0000256" key="4">
    <source>
        <dbReference type="ARBA" id="ARBA00023098"/>
    </source>
</evidence>
<organism evidence="6">
    <name type="scientific">Davidia involucrata</name>
    <name type="common">Dove tree</name>
    <dbReference type="NCBI Taxonomy" id="16924"/>
    <lineage>
        <taxon>Eukaryota</taxon>
        <taxon>Viridiplantae</taxon>
        <taxon>Streptophyta</taxon>
        <taxon>Embryophyta</taxon>
        <taxon>Tracheophyta</taxon>
        <taxon>Spermatophyta</taxon>
        <taxon>Magnoliopsida</taxon>
        <taxon>eudicotyledons</taxon>
        <taxon>Gunneridae</taxon>
        <taxon>Pentapetalae</taxon>
        <taxon>asterids</taxon>
        <taxon>Cornales</taxon>
        <taxon>Nyssaceae</taxon>
        <taxon>Davidia</taxon>
    </lineage>
</organism>